<dbReference type="EMBL" id="MN739868">
    <property type="protein sequence ID" value="QHT75349.1"/>
    <property type="molecule type" value="Genomic_DNA"/>
</dbReference>
<accession>A0A6C0H4H8</accession>
<protein>
    <submittedName>
        <fullName evidence="1">Uncharacterized protein</fullName>
    </submittedName>
</protein>
<evidence type="ECO:0000313" key="1">
    <source>
        <dbReference type="EMBL" id="QHT75349.1"/>
    </source>
</evidence>
<proteinExistence type="predicted"/>
<organism evidence="1">
    <name type="scientific">viral metagenome</name>
    <dbReference type="NCBI Taxonomy" id="1070528"/>
    <lineage>
        <taxon>unclassified sequences</taxon>
        <taxon>metagenomes</taxon>
        <taxon>organismal metagenomes</taxon>
    </lineage>
</organism>
<name>A0A6C0H4H8_9ZZZZ</name>
<reference evidence="1" key="1">
    <citation type="journal article" date="2020" name="Nature">
        <title>Giant virus diversity and host interactions through global metagenomics.</title>
        <authorList>
            <person name="Schulz F."/>
            <person name="Roux S."/>
            <person name="Paez-Espino D."/>
            <person name="Jungbluth S."/>
            <person name="Walsh D.A."/>
            <person name="Denef V.J."/>
            <person name="McMahon K.D."/>
            <person name="Konstantinidis K.T."/>
            <person name="Eloe-Fadrosh E.A."/>
            <person name="Kyrpides N.C."/>
            <person name="Woyke T."/>
        </authorList>
    </citation>
    <scope>NUCLEOTIDE SEQUENCE</scope>
    <source>
        <strain evidence="1">GVMAG-M-3300023179-63</strain>
    </source>
</reference>
<dbReference type="AlphaFoldDB" id="A0A6C0H4H8"/>
<sequence>MTESLGEKIANYDNKIKDILTKIINNKESTINEYKHLKQILPKYDKVRRENLEKILNTQRQQLEDRLTLKTRQNEALFTLLAYLNSLEKKEKNLHISKTLEQIKKITNEISLLDSLLK</sequence>